<evidence type="ECO:0000256" key="6">
    <source>
        <dbReference type="ARBA" id="ARBA00023136"/>
    </source>
</evidence>
<dbReference type="GO" id="GO:0055085">
    <property type="term" value="P:transmembrane transport"/>
    <property type="evidence" value="ECO:0007669"/>
    <property type="project" value="InterPro"/>
</dbReference>
<dbReference type="GO" id="GO:0005886">
    <property type="term" value="C:plasma membrane"/>
    <property type="evidence" value="ECO:0007669"/>
    <property type="project" value="UniProtKB-SubCell"/>
</dbReference>
<protein>
    <submittedName>
        <fullName evidence="9">Maltodextrin ABC transporter, permease protein MdxG</fullName>
    </submittedName>
</protein>
<evidence type="ECO:0000256" key="7">
    <source>
        <dbReference type="RuleBase" id="RU363032"/>
    </source>
</evidence>
<dbReference type="AlphaFoldDB" id="A0A6J4UAW3"/>
<comment type="similarity">
    <text evidence="7">Belongs to the binding-protein-dependent transport system permease family.</text>
</comment>
<dbReference type="InterPro" id="IPR050901">
    <property type="entry name" value="BP-dep_ABC_trans_perm"/>
</dbReference>
<feature type="transmembrane region" description="Helical" evidence="7">
    <location>
        <begin position="154"/>
        <end position="177"/>
    </location>
</feature>
<keyword evidence="2 7" id="KW-0813">Transport</keyword>
<gene>
    <name evidence="9" type="ORF">AVDCRST_MAG73-2163</name>
</gene>
<dbReference type="InterPro" id="IPR035906">
    <property type="entry name" value="MetI-like_sf"/>
</dbReference>
<dbReference type="EMBL" id="CADCWE010000136">
    <property type="protein sequence ID" value="CAA9543351.1"/>
    <property type="molecule type" value="Genomic_DNA"/>
</dbReference>
<keyword evidence="3" id="KW-1003">Cell membrane</keyword>
<keyword evidence="5 7" id="KW-1133">Transmembrane helix</keyword>
<feature type="domain" description="ABC transmembrane type-1" evidence="8">
    <location>
        <begin position="86"/>
        <end position="277"/>
    </location>
</feature>
<feature type="transmembrane region" description="Helical" evidence="7">
    <location>
        <begin position="253"/>
        <end position="276"/>
    </location>
</feature>
<dbReference type="SUPFAM" id="SSF161098">
    <property type="entry name" value="MetI-like"/>
    <property type="match status" value="1"/>
</dbReference>
<dbReference type="PANTHER" id="PTHR32243:SF18">
    <property type="entry name" value="INNER MEMBRANE ABC TRANSPORTER PERMEASE PROTEIN YCJP"/>
    <property type="match status" value="1"/>
</dbReference>
<evidence type="ECO:0000256" key="5">
    <source>
        <dbReference type="ARBA" id="ARBA00022989"/>
    </source>
</evidence>
<evidence type="ECO:0000313" key="9">
    <source>
        <dbReference type="EMBL" id="CAA9543351.1"/>
    </source>
</evidence>
<accession>A0A6J4UAW3</accession>
<name>A0A6J4UAW3_9BACT</name>
<dbReference type="Gene3D" id="1.10.3720.10">
    <property type="entry name" value="MetI-like"/>
    <property type="match status" value="1"/>
</dbReference>
<evidence type="ECO:0000259" key="8">
    <source>
        <dbReference type="PROSITE" id="PS50928"/>
    </source>
</evidence>
<evidence type="ECO:0000256" key="1">
    <source>
        <dbReference type="ARBA" id="ARBA00004651"/>
    </source>
</evidence>
<evidence type="ECO:0000256" key="2">
    <source>
        <dbReference type="ARBA" id="ARBA00022448"/>
    </source>
</evidence>
<keyword evidence="4 7" id="KW-0812">Transmembrane</keyword>
<comment type="subcellular location">
    <subcellularLocation>
        <location evidence="1 7">Cell membrane</location>
        <topology evidence="1 7">Multi-pass membrane protein</topology>
    </subcellularLocation>
</comment>
<dbReference type="CDD" id="cd06261">
    <property type="entry name" value="TM_PBP2"/>
    <property type="match status" value="1"/>
</dbReference>
<organism evidence="9">
    <name type="scientific">uncultured Thermomicrobiales bacterium</name>
    <dbReference type="NCBI Taxonomy" id="1645740"/>
    <lineage>
        <taxon>Bacteria</taxon>
        <taxon>Pseudomonadati</taxon>
        <taxon>Thermomicrobiota</taxon>
        <taxon>Thermomicrobia</taxon>
        <taxon>Thermomicrobiales</taxon>
        <taxon>environmental samples</taxon>
    </lineage>
</organism>
<feature type="transmembrane region" description="Helical" evidence="7">
    <location>
        <begin position="198"/>
        <end position="223"/>
    </location>
</feature>
<dbReference type="InterPro" id="IPR000515">
    <property type="entry name" value="MetI-like"/>
</dbReference>
<proteinExistence type="inferred from homology"/>
<feature type="transmembrane region" description="Helical" evidence="7">
    <location>
        <begin position="124"/>
        <end position="148"/>
    </location>
</feature>
<evidence type="ECO:0000256" key="4">
    <source>
        <dbReference type="ARBA" id="ARBA00022692"/>
    </source>
</evidence>
<reference evidence="9" key="1">
    <citation type="submission" date="2020-02" db="EMBL/GenBank/DDBJ databases">
        <authorList>
            <person name="Meier V. D."/>
        </authorList>
    </citation>
    <scope>NUCLEOTIDE SEQUENCE</scope>
    <source>
        <strain evidence="9">AVDCRST_MAG73</strain>
    </source>
</reference>
<feature type="transmembrane region" description="Helical" evidence="7">
    <location>
        <begin position="26"/>
        <end position="47"/>
    </location>
</feature>
<evidence type="ECO:0000256" key="3">
    <source>
        <dbReference type="ARBA" id="ARBA00022475"/>
    </source>
</evidence>
<dbReference type="PROSITE" id="PS50928">
    <property type="entry name" value="ABC_TM1"/>
    <property type="match status" value="1"/>
</dbReference>
<sequence>MAIVDAGRPYPASASNRRPRLRWRLVAIYAGLIAVSVVLLFPVYWMLTISLKLPREIYRLPSLWPETTTLDNYRELIDERGFLTNIRNSVVVAGSVTIVSLIISSLAAYSLVRFRYRFRGLVGRLILFGYLMPTSLLFIPLSIIVARLQMGNSLLGLIVVYLTFSMPLSTWLLTGYFRGVPADLEEQAMVDGATRMGALLRIVLPLSAPGIVAVGIFTFTAAWNELLLALIFITSENKRTVPLGLQYLITGDVFLWGPIMAGAVLSALPVMILYFLAQRFMIQGMTAGSVKG</sequence>
<dbReference type="PANTHER" id="PTHR32243">
    <property type="entry name" value="MALTOSE TRANSPORT SYSTEM PERMEASE-RELATED"/>
    <property type="match status" value="1"/>
</dbReference>
<feature type="transmembrane region" description="Helical" evidence="7">
    <location>
        <begin position="90"/>
        <end position="112"/>
    </location>
</feature>
<dbReference type="Pfam" id="PF00528">
    <property type="entry name" value="BPD_transp_1"/>
    <property type="match status" value="1"/>
</dbReference>
<keyword evidence="6 7" id="KW-0472">Membrane</keyword>